<dbReference type="InterPro" id="IPR042047">
    <property type="entry name" value="SleB_dom1"/>
</dbReference>
<accession>A0ABP7T497</accession>
<evidence type="ECO:0000313" key="4">
    <source>
        <dbReference type="Proteomes" id="UP001500235"/>
    </source>
</evidence>
<feature type="region of interest" description="Disordered" evidence="1">
    <location>
        <begin position="330"/>
        <end position="376"/>
    </location>
</feature>
<dbReference type="EMBL" id="BAABBQ010000001">
    <property type="protein sequence ID" value="GAA4019970.1"/>
    <property type="molecule type" value="Genomic_DNA"/>
</dbReference>
<name>A0ABP7T497_9SPHN</name>
<feature type="compositionally biased region" description="Low complexity" evidence="1">
    <location>
        <begin position="361"/>
        <end position="376"/>
    </location>
</feature>
<dbReference type="RefSeq" id="WP_344707285.1">
    <property type="nucleotide sequence ID" value="NZ_BAABBQ010000001.1"/>
</dbReference>
<dbReference type="Pfam" id="PF07486">
    <property type="entry name" value="Hydrolase_2"/>
    <property type="match status" value="1"/>
</dbReference>
<evidence type="ECO:0000256" key="1">
    <source>
        <dbReference type="SAM" id="MobiDB-lite"/>
    </source>
</evidence>
<keyword evidence="4" id="KW-1185">Reference proteome</keyword>
<evidence type="ECO:0000259" key="2">
    <source>
        <dbReference type="Pfam" id="PF07486"/>
    </source>
</evidence>
<dbReference type="Proteomes" id="UP001500235">
    <property type="component" value="Unassembled WGS sequence"/>
</dbReference>
<organism evidence="3 4">
    <name type="scientific">Sphingomonas swuensis</name>
    <dbReference type="NCBI Taxonomy" id="977800"/>
    <lineage>
        <taxon>Bacteria</taxon>
        <taxon>Pseudomonadati</taxon>
        <taxon>Pseudomonadota</taxon>
        <taxon>Alphaproteobacteria</taxon>
        <taxon>Sphingomonadales</taxon>
        <taxon>Sphingomonadaceae</taxon>
        <taxon>Sphingomonas</taxon>
    </lineage>
</organism>
<dbReference type="Gene3D" id="1.10.10.2520">
    <property type="entry name" value="Cell wall hydrolase SleB, domain 1"/>
    <property type="match status" value="1"/>
</dbReference>
<evidence type="ECO:0000313" key="3">
    <source>
        <dbReference type="EMBL" id="GAA4019970.1"/>
    </source>
</evidence>
<feature type="domain" description="Cell wall hydrolase SleB" evidence="2">
    <location>
        <begin position="129"/>
        <end position="237"/>
    </location>
</feature>
<comment type="caution">
    <text evidence="3">The sequence shown here is derived from an EMBL/GenBank/DDBJ whole genome shotgun (WGS) entry which is preliminary data.</text>
</comment>
<protein>
    <recommendedName>
        <fullName evidence="2">Cell wall hydrolase SleB domain-containing protein</fullName>
    </recommendedName>
</protein>
<proteinExistence type="predicted"/>
<gene>
    <name evidence="3" type="ORF">GCM10022280_20160</name>
</gene>
<sequence length="376" mass="39410">MTALTFSSDRLAPVHQALAMLRANPRESAGAGLLALAACLSVAAVANERAASPSTGSSAAVTTPAVQDLTPFAVRQVAPEEALKLNAALPLASGPNPAAAPFVLKTDAKTYARALECLSQAIYYEAARESDEGQRAVAQVVLNRMRHPAYPASVCAVVYQGAERPTGCQFSFTCDGSLARAPMKSYWDRARRFANEALQGHVVAEVGNATHYHANYVLPYWAPTLTKNAVIGAHIFYRWAGGWGQPAAFAQKWAKRESDPWALRSAALAAEARFAALAPNVPVTAEQEAVLEAKRELPPELAKLVEAEIGAAGETRVALKIPARREIERPAPAPASVSLSWGLTGSDAAGQAPLGKKDEPATAATAEAGTPAGAAQ</sequence>
<dbReference type="InterPro" id="IPR011105">
    <property type="entry name" value="Cell_wall_hydrolase_SleB"/>
</dbReference>
<reference evidence="4" key="1">
    <citation type="journal article" date="2019" name="Int. J. Syst. Evol. Microbiol.">
        <title>The Global Catalogue of Microorganisms (GCM) 10K type strain sequencing project: providing services to taxonomists for standard genome sequencing and annotation.</title>
        <authorList>
            <consortium name="The Broad Institute Genomics Platform"/>
            <consortium name="The Broad Institute Genome Sequencing Center for Infectious Disease"/>
            <person name="Wu L."/>
            <person name="Ma J."/>
        </authorList>
    </citation>
    <scope>NUCLEOTIDE SEQUENCE [LARGE SCALE GENOMIC DNA]</scope>
    <source>
        <strain evidence="4">JCM 17563</strain>
    </source>
</reference>